<sequence>MNLAIKLILILILILILFFLVYHRKPLINYNWFKTQQVVSLHGLLQSITSHLSYNSFISFLFHIVSTTKYSFLPLKLFTTSLLYIFQTFFTLLYLSVPSDPPPGSISLFPRPSCYYGELSIQPVCSPALELTST</sequence>
<keyword evidence="1" id="KW-1133">Transmembrane helix</keyword>
<gene>
    <name evidence="2" type="ORF">AMECASPLE_031404</name>
</gene>
<feature type="transmembrane region" description="Helical" evidence="1">
    <location>
        <begin position="77"/>
        <end position="97"/>
    </location>
</feature>
<dbReference type="Proteomes" id="UP001469553">
    <property type="component" value="Unassembled WGS sequence"/>
</dbReference>
<feature type="transmembrane region" description="Helical" evidence="1">
    <location>
        <begin position="44"/>
        <end position="65"/>
    </location>
</feature>
<organism evidence="2 3">
    <name type="scientific">Ameca splendens</name>
    <dbReference type="NCBI Taxonomy" id="208324"/>
    <lineage>
        <taxon>Eukaryota</taxon>
        <taxon>Metazoa</taxon>
        <taxon>Chordata</taxon>
        <taxon>Craniata</taxon>
        <taxon>Vertebrata</taxon>
        <taxon>Euteleostomi</taxon>
        <taxon>Actinopterygii</taxon>
        <taxon>Neopterygii</taxon>
        <taxon>Teleostei</taxon>
        <taxon>Neoteleostei</taxon>
        <taxon>Acanthomorphata</taxon>
        <taxon>Ovalentaria</taxon>
        <taxon>Atherinomorphae</taxon>
        <taxon>Cyprinodontiformes</taxon>
        <taxon>Goodeidae</taxon>
        <taxon>Ameca</taxon>
    </lineage>
</organism>
<evidence type="ECO:0000313" key="3">
    <source>
        <dbReference type="Proteomes" id="UP001469553"/>
    </source>
</evidence>
<name>A0ABV0Y6B3_9TELE</name>
<protein>
    <submittedName>
        <fullName evidence="2">Uncharacterized protein</fullName>
    </submittedName>
</protein>
<proteinExistence type="predicted"/>
<accession>A0ABV0Y6B3</accession>
<keyword evidence="1" id="KW-0812">Transmembrane</keyword>
<evidence type="ECO:0000256" key="1">
    <source>
        <dbReference type="SAM" id="Phobius"/>
    </source>
</evidence>
<evidence type="ECO:0000313" key="2">
    <source>
        <dbReference type="EMBL" id="MEQ2289289.1"/>
    </source>
</evidence>
<dbReference type="EMBL" id="JAHRIP010022706">
    <property type="protein sequence ID" value="MEQ2289289.1"/>
    <property type="molecule type" value="Genomic_DNA"/>
</dbReference>
<keyword evidence="3" id="KW-1185">Reference proteome</keyword>
<keyword evidence="1" id="KW-0472">Membrane</keyword>
<feature type="transmembrane region" description="Helical" evidence="1">
    <location>
        <begin position="7"/>
        <end position="24"/>
    </location>
</feature>
<reference evidence="2 3" key="1">
    <citation type="submission" date="2021-06" db="EMBL/GenBank/DDBJ databases">
        <authorList>
            <person name="Palmer J.M."/>
        </authorList>
    </citation>
    <scope>NUCLEOTIDE SEQUENCE [LARGE SCALE GENOMIC DNA]</scope>
    <source>
        <strain evidence="2 3">AS_MEX2019</strain>
        <tissue evidence="2">Muscle</tissue>
    </source>
</reference>
<comment type="caution">
    <text evidence="2">The sequence shown here is derived from an EMBL/GenBank/DDBJ whole genome shotgun (WGS) entry which is preliminary data.</text>
</comment>